<evidence type="ECO:0000313" key="1">
    <source>
        <dbReference type="EMBL" id="KIM84464.1"/>
    </source>
</evidence>
<proteinExistence type="predicted"/>
<keyword evidence="2" id="KW-1185">Reference proteome</keyword>
<sequence>MRAFEVDGKQAADPPGTMAALLSGGNLLADGFFLLETGSFCLLSVKKTTTLKSPRPRHAHILFKIWGKGLHVVPSTDRDIDRLDIHTQLFVCVSSPCILVDLEPIF</sequence>
<dbReference type="HOGENOM" id="CLU_2224203_0_0_1"/>
<reference evidence="1 2" key="1">
    <citation type="submission" date="2014-04" db="EMBL/GenBank/DDBJ databases">
        <authorList>
            <consortium name="DOE Joint Genome Institute"/>
            <person name="Kuo A."/>
            <person name="Tarkka M."/>
            <person name="Buscot F."/>
            <person name="Kohler A."/>
            <person name="Nagy L.G."/>
            <person name="Floudas D."/>
            <person name="Copeland A."/>
            <person name="Barry K.W."/>
            <person name="Cichocki N."/>
            <person name="Veneault-Fourrey C."/>
            <person name="LaButti K."/>
            <person name="Lindquist E.A."/>
            <person name="Lipzen A."/>
            <person name="Lundell T."/>
            <person name="Morin E."/>
            <person name="Murat C."/>
            <person name="Sun H."/>
            <person name="Tunlid A."/>
            <person name="Henrissat B."/>
            <person name="Grigoriev I.V."/>
            <person name="Hibbett D.S."/>
            <person name="Martin F."/>
            <person name="Nordberg H.P."/>
            <person name="Cantor M.N."/>
            <person name="Hua S.X."/>
        </authorList>
    </citation>
    <scope>NUCLEOTIDE SEQUENCE [LARGE SCALE GENOMIC DNA]</scope>
    <source>
        <strain evidence="1 2">F 1598</strain>
    </source>
</reference>
<accession>A0A0C3FXY1</accession>
<protein>
    <submittedName>
        <fullName evidence="1">Uncharacterized protein</fullName>
    </submittedName>
</protein>
<gene>
    <name evidence="1" type="ORF">PILCRDRAFT_384268</name>
</gene>
<dbReference type="AlphaFoldDB" id="A0A0C3FXY1"/>
<name>A0A0C3FXY1_PILCF</name>
<reference evidence="2" key="2">
    <citation type="submission" date="2015-01" db="EMBL/GenBank/DDBJ databases">
        <title>Evolutionary Origins and Diversification of the Mycorrhizal Mutualists.</title>
        <authorList>
            <consortium name="DOE Joint Genome Institute"/>
            <consortium name="Mycorrhizal Genomics Consortium"/>
            <person name="Kohler A."/>
            <person name="Kuo A."/>
            <person name="Nagy L.G."/>
            <person name="Floudas D."/>
            <person name="Copeland A."/>
            <person name="Barry K.W."/>
            <person name="Cichocki N."/>
            <person name="Veneault-Fourrey C."/>
            <person name="LaButti K."/>
            <person name="Lindquist E.A."/>
            <person name="Lipzen A."/>
            <person name="Lundell T."/>
            <person name="Morin E."/>
            <person name="Murat C."/>
            <person name="Riley R."/>
            <person name="Ohm R."/>
            <person name="Sun H."/>
            <person name="Tunlid A."/>
            <person name="Henrissat B."/>
            <person name="Grigoriev I.V."/>
            <person name="Hibbett D.S."/>
            <person name="Martin F."/>
        </authorList>
    </citation>
    <scope>NUCLEOTIDE SEQUENCE [LARGE SCALE GENOMIC DNA]</scope>
    <source>
        <strain evidence="2">F 1598</strain>
    </source>
</reference>
<organism evidence="1 2">
    <name type="scientific">Piloderma croceum (strain F 1598)</name>
    <dbReference type="NCBI Taxonomy" id="765440"/>
    <lineage>
        <taxon>Eukaryota</taxon>
        <taxon>Fungi</taxon>
        <taxon>Dikarya</taxon>
        <taxon>Basidiomycota</taxon>
        <taxon>Agaricomycotina</taxon>
        <taxon>Agaricomycetes</taxon>
        <taxon>Agaricomycetidae</taxon>
        <taxon>Atheliales</taxon>
        <taxon>Atheliaceae</taxon>
        <taxon>Piloderma</taxon>
    </lineage>
</organism>
<dbReference type="InParanoid" id="A0A0C3FXY1"/>
<dbReference type="EMBL" id="KN832987">
    <property type="protein sequence ID" value="KIM84464.1"/>
    <property type="molecule type" value="Genomic_DNA"/>
</dbReference>
<dbReference type="Proteomes" id="UP000054166">
    <property type="component" value="Unassembled WGS sequence"/>
</dbReference>
<evidence type="ECO:0000313" key="2">
    <source>
        <dbReference type="Proteomes" id="UP000054166"/>
    </source>
</evidence>